<evidence type="ECO:0000256" key="1">
    <source>
        <dbReference type="ARBA" id="ARBA00004141"/>
    </source>
</evidence>
<feature type="transmembrane region" description="Helical" evidence="5">
    <location>
        <begin position="26"/>
        <end position="45"/>
    </location>
</feature>
<evidence type="ECO:0000256" key="2">
    <source>
        <dbReference type="ARBA" id="ARBA00022692"/>
    </source>
</evidence>
<dbReference type="GO" id="GO:1902600">
    <property type="term" value="P:proton transmembrane transport"/>
    <property type="evidence" value="ECO:0007669"/>
    <property type="project" value="InterPro"/>
</dbReference>
<dbReference type="OrthoDB" id="9790604at2"/>
<evidence type="ECO:0000256" key="5">
    <source>
        <dbReference type="SAM" id="Phobius"/>
    </source>
</evidence>
<feature type="transmembrane region" description="Helical" evidence="5">
    <location>
        <begin position="189"/>
        <end position="208"/>
    </location>
</feature>
<dbReference type="GO" id="GO:0015297">
    <property type="term" value="F:antiporter activity"/>
    <property type="evidence" value="ECO:0007669"/>
    <property type="project" value="InterPro"/>
</dbReference>
<gene>
    <name evidence="7" type="ORF">DWV29_25000</name>
</gene>
<comment type="caution">
    <text evidence="7">The sequence shown here is derived from an EMBL/GenBank/DDBJ whole genome shotgun (WGS) entry which is preliminary data.</text>
</comment>
<proteinExistence type="predicted"/>
<feature type="transmembrane region" description="Helical" evidence="5">
    <location>
        <begin position="301"/>
        <end position="322"/>
    </location>
</feature>
<feature type="transmembrane region" description="Helical" evidence="5">
    <location>
        <begin position="275"/>
        <end position="295"/>
    </location>
</feature>
<dbReference type="InterPro" id="IPR051843">
    <property type="entry name" value="CPA1_transporter"/>
</dbReference>
<sequence>MLLSLAVIFLCGMGMGAVFRRLNLPQLLGMLLTGILLGPYALNLLDGSILSISADLRQIALIIILTRAGLNLDVEDLKKVGRAAVLMCFVPASFEILGMLALAPRILGISLLDAAIMGTVVAAVSPAVIVPKMLKLMEERYGTGESIPQLIMAGASVDDVFVIVLFTSFTGLAQGGTASALDLLRIPTSIVLGLAAGALCGLLLALAFRRIHMRDSAKVIIILSISFLLVTLEHSLSGALGFSGLLAVMGMGIALQRRRGEVAARLSAKYSKLWVAAELLLFVLVGATVDVGYALASGGAAVLLIFGVLVFRMAGVFLCLLGTSLDRRERLFCMIAYMPKATVQAAIGAIPLSMGLACGQIVLTVAVLSILITAPLGSFLIERTYKKLLKPQEGRLASGDQL</sequence>
<feature type="domain" description="Cation/H+ exchanger transmembrane" evidence="6">
    <location>
        <begin position="7"/>
        <end position="382"/>
    </location>
</feature>
<feature type="transmembrane region" description="Helical" evidence="5">
    <location>
        <begin position="150"/>
        <end position="169"/>
    </location>
</feature>
<reference evidence="7 8" key="1">
    <citation type="submission" date="2018-08" db="EMBL/GenBank/DDBJ databases">
        <title>A genome reference for cultivated species of the human gut microbiota.</title>
        <authorList>
            <person name="Zou Y."/>
            <person name="Xue W."/>
            <person name="Luo G."/>
        </authorList>
    </citation>
    <scope>NUCLEOTIDE SEQUENCE [LARGE SCALE GENOMIC DNA]</scope>
    <source>
        <strain evidence="7 8">AF04-15</strain>
    </source>
</reference>
<keyword evidence="4 5" id="KW-0472">Membrane</keyword>
<evidence type="ECO:0000256" key="4">
    <source>
        <dbReference type="ARBA" id="ARBA00023136"/>
    </source>
</evidence>
<protein>
    <submittedName>
        <fullName evidence="7">Sodium:proton antiporter</fullName>
    </submittedName>
</protein>
<evidence type="ECO:0000313" key="7">
    <source>
        <dbReference type="EMBL" id="RGX22868.1"/>
    </source>
</evidence>
<dbReference type="PANTHER" id="PTHR31102:SF1">
    <property type="entry name" value="CATION_H+ EXCHANGER DOMAIN-CONTAINING PROTEIN"/>
    <property type="match status" value="1"/>
</dbReference>
<dbReference type="Pfam" id="PF00999">
    <property type="entry name" value="Na_H_Exchanger"/>
    <property type="match status" value="1"/>
</dbReference>
<dbReference type="Gene3D" id="1.20.1530.20">
    <property type="match status" value="1"/>
</dbReference>
<feature type="transmembrane region" description="Helical" evidence="5">
    <location>
        <begin position="360"/>
        <end position="381"/>
    </location>
</feature>
<dbReference type="PANTHER" id="PTHR31102">
    <property type="match status" value="1"/>
</dbReference>
<dbReference type="InterPro" id="IPR038770">
    <property type="entry name" value="Na+/solute_symporter_sf"/>
</dbReference>
<comment type="subcellular location">
    <subcellularLocation>
        <location evidence="1">Membrane</location>
        <topology evidence="1">Multi-pass membrane protein</topology>
    </subcellularLocation>
</comment>
<keyword evidence="3 5" id="KW-1133">Transmembrane helix</keyword>
<dbReference type="InterPro" id="IPR006153">
    <property type="entry name" value="Cation/H_exchanger_TM"/>
</dbReference>
<feature type="transmembrane region" description="Helical" evidence="5">
    <location>
        <begin position="215"/>
        <end position="232"/>
    </location>
</feature>
<organism evidence="7 8">
    <name type="scientific">Enterocloster asparagiformis</name>
    <dbReference type="NCBI Taxonomy" id="333367"/>
    <lineage>
        <taxon>Bacteria</taxon>
        <taxon>Bacillati</taxon>
        <taxon>Bacillota</taxon>
        <taxon>Clostridia</taxon>
        <taxon>Lachnospirales</taxon>
        <taxon>Lachnospiraceae</taxon>
        <taxon>Enterocloster</taxon>
    </lineage>
</organism>
<dbReference type="EMBL" id="QSBM01000026">
    <property type="protein sequence ID" value="RGX22868.1"/>
    <property type="molecule type" value="Genomic_DNA"/>
</dbReference>
<accession>A0A413F808</accession>
<keyword evidence="2 5" id="KW-0812">Transmembrane</keyword>
<dbReference type="Proteomes" id="UP000283880">
    <property type="component" value="Unassembled WGS sequence"/>
</dbReference>
<name>A0A413F808_9FIRM</name>
<dbReference type="GO" id="GO:0016020">
    <property type="term" value="C:membrane"/>
    <property type="evidence" value="ECO:0007669"/>
    <property type="project" value="UniProtKB-SubCell"/>
</dbReference>
<feature type="transmembrane region" description="Helical" evidence="5">
    <location>
        <begin position="83"/>
        <end position="103"/>
    </location>
</feature>
<evidence type="ECO:0000259" key="6">
    <source>
        <dbReference type="Pfam" id="PF00999"/>
    </source>
</evidence>
<dbReference type="RefSeq" id="WP_007713290.1">
    <property type="nucleotide sequence ID" value="NZ_BAABXR010000002.1"/>
</dbReference>
<evidence type="ECO:0000313" key="8">
    <source>
        <dbReference type="Proteomes" id="UP000283880"/>
    </source>
</evidence>
<feature type="transmembrane region" description="Helical" evidence="5">
    <location>
        <begin position="109"/>
        <end position="130"/>
    </location>
</feature>
<dbReference type="AlphaFoldDB" id="A0A413F808"/>
<evidence type="ECO:0000256" key="3">
    <source>
        <dbReference type="ARBA" id="ARBA00022989"/>
    </source>
</evidence>